<sequence length="318" mass="33378">MATHLVLGKGPVGTSLATLLGEQGHDVVVVSRTGGAAGTRVARSGPFRHVAADVTDTAALTKLARGAEAVHCCVNPPYHRWPELWPALQTASLDAAEAVGAVHVMAGNLYPYGAGSGVMREDAPDATTETKGRVRAALWAQALERHEAGRVRAVEVRASDYFGPGATGDAHAGRRLLGPVLSGGVLRPVGDPDQPHSWTYLPDFVAAMALAVTTPEAWGRVVLAPTAGPQTYRELATGLAEAAGRPVPRISPLPAAMLSAVSVAVPAMREVKRVSYQFTEPFVVDSSASQRMLGLDPTPWPDALARTVQWWQAQAEAA</sequence>
<protein>
    <submittedName>
        <fullName evidence="2">NAD-dependent epimerase</fullName>
    </submittedName>
</protein>
<dbReference type="GO" id="GO:0005737">
    <property type="term" value="C:cytoplasm"/>
    <property type="evidence" value="ECO:0007669"/>
    <property type="project" value="TreeGrafter"/>
</dbReference>
<dbReference type="InterPro" id="IPR036291">
    <property type="entry name" value="NAD(P)-bd_dom_sf"/>
</dbReference>
<dbReference type="GO" id="GO:0004029">
    <property type="term" value="F:aldehyde dehydrogenase (NAD+) activity"/>
    <property type="evidence" value="ECO:0007669"/>
    <property type="project" value="TreeGrafter"/>
</dbReference>
<organism evidence="2 3">
    <name type="scientific">Cellulomonas composti</name>
    <dbReference type="NCBI Taxonomy" id="266130"/>
    <lineage>
        <taxon>Bacteria</taxon>
        <taxon>Bacillati</taxon>
        <taxon>Actinomycetota</taxon>
        <taxon>Actinomycetes</taxon>
        <taxon>Micrococcales</taxon>
        <taxon>Cellulomonadaceae</taxon>
        <taxon>Cellulomonas</taxon>
    </lineage>
</organism>
<proteinExistence type="predicted"/>
<evidence type="ECO:0000313" key="3">
    <source>
        <dbReference type="Proteomes" id="UP000321720"/>
    </source>
</evidence>
<dbReference type="PANTHER" id="PTHR48079">
    <property type="entry name" value="PROTEIN YEEZ"/>
    <property type="match status" value="1"/>
</dbReference>
<dbReference type="InterPro" id="IPR001509">
    <property type="entry name" value="Epimerase_deHydtase"/>
</dbReference>
<dbReference type="Pfam" id="PF01370">
    <property type="entry name" value="Epimerase"/>
    <property type="match status" value="1"/>
</dbReference>
<keyword evidence="3" id="KW-1185">Reference proteome</keyword>
<dbReference type="PANTHER" id="PTHR48079:SF6">
    <property type="entry name" value="NAD(P)-BINDING DOMAIN-CONTAINING PROTEIN-RELATED"/>
    <property type="match status" value="1"/>
</dbReference>
<accession>A0A511J971</accession>
<gene>
    <name evidence="2" type="ORF">CCO02nite_11990</name>
</gene>
<comment type="caution">
    <text evidence="2">The sequence shown here is derived from an EMBL/GenBank/DDBJ whole genome shotgun (WGS) entry which is preliminary data.</text>
</comment>
<reference evidence="2 3" key="1">
    <citation type="submission" date="2019-07" db="EMBL/GenBank/DDBJ databases">
        <title>Whole genome shotgun sequence of Cellulomonas composti NBRC 100758.</title>
        <authorList>
            <person name="Hosoyama A."/>
            <person name="Uohara A."/>
            <person name="Ohji S."/>
            <person name="Ichikawa N."/>
        </authorList>
    </citation>
    <scope>NUCLEOTIDE SEQUENCE [LARGE SCALE GENOMIC DNA]</scope>
    <source>
        <strain evidence="2 3">NBRC 100758</strain>
    </source>
</reference>
<dbReference type="EMBL" id="BJWG01000004">
    <property type="protein sequence ID" value="GEL94541.1"/>
    <property type="molecule type" value="Genomic_DNA"/>
</dbReference>
<dbReference type="Proteomes" id="UP000321720">
    <property type="component" value="Unassembled WGS sequence"/>
</dbReference>
<evidence type="ECO:0000313" key="2">
    <source>
        <dbReference type="EMBL" id="GEL94541.1"/>
    </source>
</evidence>
<dbReference type="OrthoDB" id="8205493at2"/>
<dbReference type="Gene3D" id="3.40.50.720">
    <property type="entry name" value="NAD(P)-binding Rossmann-like Domain"/>
    <property type="match status" value="1"/>
</dbReference>
<name>A0A511J971_9CELL</name>
<dbReference type="SUPFAM" id="SSF51735">
    <property type="entry name" value="NAD(P)-binding Rossmann-fold domains"/>
    <property type="match status" value="1"/>
</dbReference>
<evidence type="ECO:0000259" key="1">
    <source>
        <dbReference type="Pfam" id="PF01370"/>
    </source>
</evidence>
<dbReference type="AlphaFoldDB" id="A0A511J971"/>
<feature type="domain" description="NAD-dependent epimerase/dehydratase" evidence="1">
    <location>
        <begin position="6"/>
        <end position="217"/>
    </location>
</feature>
<dbReference type="RefSeq" id="WP_146842233.1">
    <property type="nucleotide sequence ID" value="NZ_BJWG01000004.1"/>
</dbReference>
<dbReference type="InterPro" id="IPR051783">
    <property type="entry name" value="NAD(P)-dependent_oxidoreduct"/>
</dbReference>